<gene>
    <name evidence="10" type="ORF">HU738_001405</name>
    <name evidence="9" type="ORF">HU738_21775</name>
</gene>
<sequence>MRLDAASYPMIKPFIFTIPVRVVACACLTLSMLSFSMASHAALTVNNTRIVFDSDKRNTSVVIRNPSKSTYAVQSWINTEADDNSTAVPFATSPPLFKIGPNSEQLLQINALPNALPQDRESLFFFNMQEIPQASTEPGNKLSIAIRTRIKLFYRPHSLKGKPSEQLASLKFSVAEGDGAKQLLVDNPTPFHFTFIRLEISTDGRSHKLDRPEMLAPLSQHAYALTDIPLNGQSSVRFAVINDFGGYTEPMTLPIHPTR</sequence>
<evidence type="ECO:0000256" key="4">
    <source>
        <dbReference type="ARBA" id="ARBA00022764"/>
    </source>
</evidence>
<dbReference type="EMBL" id="JABWRP020000001">
    <property type="protein sequence ID" value="MBV4539705.1"/>
    <property type="molecule type" value="Genomic_DNA"/>
</dbReference>
<name>A0A923K6Y9_9PSED</name>
<keyword evidence="5" id="KW-0143">Chaperone</keyword>
<evidence type="ECO:0000256" key="1">
    <source>
        <dbReference type="ARBA" id="ARBA00004418"/>
    </source>
</evidence>
<evidence type="ECO:0000313" key="11">
    <source>
        <dbReference type="Proteomes" id="UP000628137"/>
    </source>
</evidence>
<dbReference type="AlphaFoldDB" id="A0A923K6Y9"/>
<keyword evidence="4" id="KW-0574">Periplasm</keyword>
<dbReference type="EMBL" id="JABWRP010000024">
    <property type="protein sequence ID" value="MBC3473192.1"/>
    <property type="molecule type" value="Genomic_DNA"/>
</dbReference>
<accession>A0A923K6Y9</accession>
<reference evidence="9 11" key="1">
    <citation type="journal article" date="2020" name="Microorganisms">
        <title>Reliable Identification of Environmental Pseudomonas Isolates Using the rpoD Gene.</title>
        <authorList>
            <consortium name="The Broad Institute Genome Sequencing Platform"/>
            <person name="Girard L."/>
            <person name="Lood C."/>
            <person name="Rokni-Zadeh H."/>
            <person name="van Noort V."/>
            <person name="Lavigne R."/>
            <person name="De Mot R."/>
        </authorList>
    </citation>
    <scope>NUCLEOTIDE SEQUENCE</scope>
    <source>
        <strain evidence="9 11">RW4S2</strain>
    </source>
</reference>
<dbReference type="InterPro" id="IPR036316">
    <property type="entry name" value="Pili_assmbl_chap_C_dom_sf"/>
</dbReference>
<feature type="domain" description="Pili assembly chaperone C-terminal" evidence="8">
    <location>
        <begin position="185"/>
        <end position="248"/>
    </location>
</feature>
<dbReference type="InterPro" id="IPR008962">
    <property type="entry name" value="PapD-like_sf"/>
</dbReference>
<dbReference type="GO" id="GO:0030288">
    <property type="term" value="C:outer membrane-bounded periplasmic space"/>
    <property type="evidence" value="ECO:0007669"/>
    <property type="project" value="InterPro"/>
</dbReference>
<reference evidence="10" key="3">
    <citation type="submission" date="2021-06" db="EMBL/GenBank/DDBJ databases">
        <title>Updating the genus Pseudomonas: Description of 43 new species and partition of the Pseudomonas putida group.</title>
        <authorList>
            <person name="Girard L."/>
            <person name="Lood C."/>
            <person name="Vandamme P."/>
            <person name="Rokni-Zadeh H."/>
            <person name="Van Noort V."/>
            <person name="Hofte M."/>
            <person name="Lavigne R."/>
            <person name="De Mot R."/>
        </authorList>
    </citation>
    <scope>NUCLEOTIDE SEQUENCE</scope>
    <source>
        <strain evidence="10">RW4S2</strain>
    </source>
</reference>
<protein>
    <submittedName>
        <fullName evidence="9">Molecular chaperone</fullName>
    </submittedName>
</protein>
<evidence type="ECO:0000259" key="8">
    <source>
        <dbReference type="Pfam" id="PF02753"/>
    </source>
</evidence>
<dbReference type="Pfam" id="PF00345">
    <property type="entry name" value="PapD_N"/>
    <property type="match status" value="1"/>
</dbReference>
<comment type="caution">
    <text evidence="9">The sequence shown here is derived from an EMBL/GenBank/DDBJ whole genome shotgun (WGS) entry which is preliminary data.</text>
</comment>
<evidence type="ECO:0000256" key="6">
    <source>
        <dbReference type="SAM" id="SignalP"/>
    </source>
</evidence>
<organism evidence="9">
    <name type="scientific">Pseudomonas vlassakiae</name>
    <dbReference type="NCBI Taxonomy" id="485888"/>
    <lineage>
        <taxon>Bacteria</taxon>
        <taxon>Pseudomonadati</taxon>
        <taxon>Pseudomonadota</taxon>
        <taxon>Gammaproteobacteria</taxon>
        <taxon>Pseudomonadales</taxon>
        <taxon>Pseudomonadaceae</taxon>
        <taxon>Pseudomonas</taxon>
    </lineage>
</organism>
<comment type="subcellular location">
    <subcellularLocation>
        <location evidence="1">Periplasm</location>
    </subcellularLocation>
</comment>
<dbReference type="RefSeq" id="WP_186604049.1">
    <property type="nucleotide sequence ID" value="NZ_JABWRP020000001.1"/>
</dbReference>
<feature type="domain" description="Pili assembly chaperone N-terminal" evidence="7">
    <location>
        <begin position="43"/>
        <end position="159"/>
    </location>
</feature>
<dbReference type="Proteomes" id="UP000628137">
    <property type="component" value="Unassembled WGS sequence"/>
</dbReference>
<dbReference type="InterPro" id="IPR001829">
    <property type="entry name" value="Pili_assmbl_chaperone_bac"/>
</dbReference>
<reference evidence="9" key="2">
    <citation type="submission" date="2020-07" db="EMBL/GenBank/DDBJ databases">
        <authorList>
            <person name="Lood C."/>
            <person name="Girard L."/>
        </authorList>
    </citation>
    <scope>NUCLEOTIDE SEQUENCE</scope>
    <source>
        <strain evidence="9">RW4S2</strain>
    </source>
</reference>
<dbReference type="PANTHER" id="PTHR30251">
    <property type="entry name" value="PILUS ASSEMBLY CHAPERONE"/>
    <property type="match status" value="1"/>
</dbReference>
<feature type="chain" id="PRO_5044697163" evidence="6">
    <location>
        <begin position="42"/>
        <end position="259"/>
    </location>
</feature>
<evidence type="ECO:0000313" key="10">
    <source>
        <dbReference type="EMBL" id="MBV4539705.1"/>
    </source>
</evidence>
<keyword evidence="3 6" id="KW-0732">Signal</keyword>
<evidence type="ECO:0000256" key="5">
    <source>
        <dbReference type="ARBA" id="ARBA00023186"/>
    </source>
</evidence>
<evidence type="ECO:0000259" key="7">
    <source>
        <dbReference type="Pfam" id="PF00345"/>
    </source>
</evidence>
<dbReference type="SUPFAM" id="SSF49354">
    <property type="entry name" value="PapD-like"/>
    <property type="match status" value="1"/>
</dbReference>
<dbReference type="InterPro" id="IPR016147">
    <property type="entry name" value="Pili_assmbl_chaperone_N"/>
</dbReference>
<dbReference type="InterPro" id="IPR016148">
    <property type="entry name" value="Pili_assmbl_chaperone_C"/>
</dbReference>
<evidence type="ECO:0000256" key="2">
    <source>
        <dbReference type="ARBA" id="ARBA00007399"/>
    </source>
</evidence>
<evidence type="ECO:0000256" key="3">
    <source>
        <dbReference type="ARBA" id="ARBA00022729"/>
    </source>
</evidence>
<proteinExistence type="inferred from homology"/>
<dbReference type="PRINTS" id="PR00969">
    <property type="entry name" value="CHAPERONPILI"/>
</dbReference>
<dbReference type="Pfam" id="PF02753">
    <property type="entry name" value="PapD_C"/>
    <property type="match status" value="1"/>
</dbReference>
<dbReference type="SUPFAM" id="SSF49584">
    <property type="entry name" value="Periplasmic chaperone C-domain"/>
    <property type="match status" value="1"/>
</dbReference>
<evidence type="ECO:0000313" key="9">
    <source>
        <dbReference type="EMBL" id="MBC3473192.1"/>
    </source>
</evidence>
<dbReference type="Gene3D" id="2.60.40.10">
    <property type="entry name" value="Immunoglobulins"/>
    <property type="match status" value="2"/>
</dbReference>
<feature type="signal peptide" evidence="6">
    <location>
        <begin position="1"/>
        <end position="41"/>
    </location>
</feature>
<dbReference type="GO" id="GO:0071555">
    <property type="term" value="P:cell wall organization"/>
    <property type="evidence" value="ECO:0007669"/>
    <property type="project" value="InterPro"/>
</dbReference>
<comment type="similarity">
    <text evidence="2">Belongs to the periplasmic pilus chaperone family.</text>
</comment>
<dbReference type="PANTHER" id="PTHR30251:SF2">
    <property type="entry name" value="FIMBRIAL CHAPERONE YADV-RELATED"/>
    <property type="match status" value="1"/>
</dbReference>
<dbReference type="InterPro" id="IPR013783">
    <property type="entry name" value="Ig-like_fold"/>
</dbReference>
<dbReference type="InterPro" id="IPR050643">
    <property type="entry name" value="Periplasmic_pilus_chap"/>
</dbReference>
<keyword evidence="11" id="KW-1185">Reference proteome</keyword>